<proteinExistence type="predicted"/>
<evidence type="ECO:0000313" key="2">
    <source>
        <dbReference type="Proteomes" id="UP001174136"/>
    </source>
</evidence>
<evidence type="ECO:0008006" key="3">
    <source>
        <dbReference type="Google" id="ProtNLM"/>
    </source>
</evidence>
<organism evidence="1 2">
    <name type="scientific">Merluccius polli</name>
    <name type="common">Benguela hake</name>
    <name type="synonym">Merluccius cadenati</name>
    <dbReference type="NCBI Taxonomy" id="89951"/>
    <lineage>
        <taxon>Eukaryota</taxon>
        <taxon>Metazoa</taxon>
        <taxon>Chordata</taxon>
        <taxon>Craniata</taxon>
        <taxon>Vertebrata</taxon>
        <taxon>Euteleostomi</taxon>
        <taxon>Actinopterygii</taxon>
        <taxon>Neopterygii</taxon>
        <taxon>Teleostei</taxon>
        <taxon>Neoteleostei</taxon>
        <taxon>Acanthomorphata</taxon>
        <taxon>Zeiogadaria</taxon>
        <taxon>Gadariae</taxon>
        <taxon>Gadiformes</taxon>
        <taxon>Gadoidei</taxon>
        <taxon>Merlucciidae</taxon>
        <taxon>Merluccius</taxon>
    </lineage>
</organism>
<gene>
    <name evidence="1" type="ORF">N1851_016970</name>
</gene>
<dbReference type="EMBL" id="JAOPHQ010003127">
    <property type="protein sequence ID" value="KAK0144628.1"/>
    <property type="molecule type" value="Genomic_DNA"/>
</dbReference>
<name>A0AA47MQB8_MERPO</name>
<accession>A0AA47MQB8</accession>
<dbReference type="Proteomes" id="UP001174136">
    <property type="component" value="Unassembled WGS sequence"/>
</dbReference>
<keyword evidence="2" id="KW-1185">Reference proteome</keyword>
<comment type="caution">
    <text evidence="1">The sequence shown here is derived from an EMBL/GenBank/DDBJ whole genome shotgun (WGS) entry which is preliminary data.</text>
</comment>
<evidence type="ECO:0000313" key="1">
    <source>
        <dbReference type="EMBL" id="KAK0144628.1"/>
    </source>
</evidence>
<sequence>MIGTNSVHRKTRRWPTTVFQHLVDIAVTNSIIHKECASLQQERPMTRQRFQEELSAHLLGVDLRNGPQKTL</sequence>
<protein>
    <recommendedName>
        <fullName evidence="3">PiggyBac transposable element-derived protein domain-containing protein</fullName>
    </recommendedName>
</protein>
<reference evidence="1" key="1">
    <citation type="journal article" date="2023" name="Front. Mar. Sci.">
        <title>A new Merluccius polli reference genome to investigate the effects of global change in West African waters.</title>
        <authorList>
            <person name="Mateo J.L."/>
            <person name="Blanco-Fernandez C."/>
            <person name="Garcia-Vazquez E."/>
            <person name="Machado-Schiaffino G."/>
        </authorList>
    </citation>
    <scope>NUCLEOTIDE SEQUENCE</scope>
    <source>
        <strain evidence="1">C29</strain>
        <tissue evidence="1">Fin</tissue>
    </source>
</reference>
<dbReference type="AlphaFoldDB" id="A0AA47MQB8"/>